<evidence type="ECO:0000313" key="4">
    <source>
        <dbReference type="WBParaSite" id="HPBE_0000006401-mRNA-1"/>
    </source>
</evidence>
<accession>A0A3P7U7K5</accession>
<protein>
    <submittedName>
        <fullName evidence="2 4">Uncharacterized protein</fullName>
    </submittedName>
</protein>
<dbReference type="EMBL" id="UZAH01000036">
    <property type="protein sequence ID" value="VDO18447.1"/>
    <property type="molecule type" value="Genomic_DNA"/>
</dbReference>
<proteinExistence type="predicted"/>
<accession>A0A183F1W2</accession>
<sequence>MSIKTDMQKLFQTSSYVIMPPAIAEPSEEKLYPATTNSKPRRSRTQQVAEGRHRGDRIQDYPTKVAEGRSRGDKIEDFMRHQYYNETLLRKVNMNIVRRDDIQHKMQWNMLDRVR</sequence>
<organism evidence="3 4">
    <name type="scientific">Heligmosomoides polygyrus</name>
    <name type="common">Parasitic roundworm</name>
    <dbReference type="NCBI Taxonomy" id="6339"/>
    <lineage>
        <taxon>Eukaryota</taxon>
        <taxon>Metazoa</taxon>
        <taxon>Ecdysozoa</taxon>
        <taxon>Nematoda</taxon>
        <taxon>Chromadorea</taxon>
        <taxon>Rhabditida</taxon>
        <taxon>Rhabditina</taxon>
        <taxon>Rhabditomorpha</taxon>
        <taxon>Strongyloidea</taxon>
        <taxon>Heligmosomidae</taxon>
        <taxon>Heligmosomoides</taxon>
    </lineage>
</organism>
<dbReference type="OrthoDB" id="10036721at2759"/>
<evidence type="ECO:0000256" key="1">
    <source>
        <dbReference type="SAM" id="MobiDB-lite"/>
    </source>
</evidence>
<feature type="compositionally biased region" description="Basic and acidic residues" evidence="1">
    <location>
        <begin position="50"/>
        <end position="59"/>
    </location>
</feature>
<reference evidence="2 3" key="1">
    <citation type="submission" date="2018-11" db="EMBL/GenBank/DDBJ databases">
        <authorList>
            <consortium name="Pathogen Informatics"/>
        </authorList>
    </citation>
    <scope>NUCLEOTIDE SEQUENCE [LARGE SCALE GENOMIC DNA]</scope>
</reference>
<evidence type="ECO:0000313" key="2">
    <source>
        <dbReference type="EMBL" id="VDO18447.1"/>
    </source>
</evidence>
<gene>
    <name evidence="2" type="ORF">HPBE_LOCUS65</name>
</gene>
<dbReference type="AlphaFoldDB" id="A0A183F1W2"/>
<feature type="region of interest" description="Disordered" evidence="1">
    <location>
        <begin position="27"/>
        <end position="59"/>
    </location>
</feature>
<dbReference type="Proteomes" id="UP000050761">
    <property type="component" value="Unassembled WGS sequence"/>
</dbReference>
<name>A0A183F1W2_HELPZ</name>
<reference evidence="4" key="2">
    <citation type="submission" date="2019-09" db="UniProtKB">
        <authorList>
            <consortium name="WormBaseParasite"/>
        </authorList>
    </citation>
    <scope>IDENTIFICATION</scope>
</reference>
<dbReference type="WBParaSite" id="HPBE_0000006401-mRNA-1">
    <property type="protein sequence ID" value="HPBE_0000006401-mRNA-1"/>
    <property type="gene ID" value="HPBE_0000006401"/>
</dbReference>
<keyword evidence="3" id="KW-1185">Reference proteome</keyword>
<evidence type="ECO:0000313" key="3">
    <source>
        <dbReference type="Proteomes" id="UP000050761"/>
    </source>
</evidence>